<dbReference type="Pfam" id="PF00561">
    <property type="entry name" value="Abhydrolase_1"/>
    <property type="match status" value="1"/>
</dbReference>
<dbReference type="AlphaFoldDB" id="A0A9P9DNP1"/>
<dbReference type="PANTHER" id="PTHR43798">
    <property type="entry name" value="MONOACYLGLYCEROL LIPASE"/>
    <property type="match status" value="1"/>
</dbReference>
<dbReference type="InterPro" id="IPR029058">
    <property type="entry name" value="AB_hydrolase_fold"/>
</dbReference>
<dbReference type="OrthoDB" id="8119704at2759"/>
<organism evidence="2 3">
    <name type="scientific">Dendryphion nanum</name>
    <dbReference type="NCBI Taxonomy" id="256645"/>
    <lineage>
        <taxon>Eukaryota</taxon>
        <taxon>Fungi</taxon>
        <taxon>Dikarya</taxon>
        <taxon>Ascomycota</taxon>
        <taxon>Pezizomycotina</taxon>
        <taxon>Dothideomycetes</taxon>
        <taxon>Pleosporomycetidae</taxon>
        <taxon>Pleosporales</taxon>
        <taxon>Torulaceae</taxon>
        <taxon>Dendryphion</taxon>
    </lineage>
</organism>
<gene>
    <name evidence="2" type="ORF">B0J11DRAFT_569127</name>
</gene>
<dbReference type="Gene3D" id="3.40.50.1820">
    <property type="entry name" value="alpha/beta hydrolase"/>
    <property type="match status" value="1"/>
</dbReference>
<evidence type="ECO:0000259" key="1">
    <source>
        <dbReference type="Pfam" id="PF00561"/>
    </source>
</evidence>
<dbReference type="InterPro" id="IPR000073">
    <property type="entry name" value="AB_hydrolase_1"/>
</dbReference>
<evidence type="ECO:0000313" key="2">
    <source>
        <dbReference type="EMBL" id="KAH7122287.1"/>
    </source>
</evidence>
<keyword evidence="3" id="KW-1185">Reference proteome</keyword>
<comment type="caution">
    <text evidence="2">The sequence shown here is derived from an EMBL/GenBank/DDBJ whole genome shotgun (WGS) entry which is preliminary data.</text>
</comment>
<keyword evidence="2" id="KW-0378">Hydrolase</keyword>
<feature type="domain" description="AB hydrolase-1" evidence="1">
    <location>
        <begin position="60"/>
        <end position="306"/>
    </location>
</feature>
<dbReference type="Proteomes" id="UP000700596">
    <property type="component" value="Unassembled WGS sequence"/>
</dbReference>
<accession>A0A9P9DNP1</accession>
<reference evidence="2" key="1">
    <citation type="journal article" date="2021" name="Nat. Commun.">
        <title>Genetic determinants of endophytism in the Arabidopsis root mycobiome.</title>
        <authorList>
            <person name="Mesny F."/>
            <person name="Miyauchi S."/>
            <person name="Thiergart T."/>
            <person name="Pickel B."/>
            <person name="Atanasova L."/>
            <person name="Karlsson M."/>
            <person name="Huettel B."/>
            <person name="Barry K.W."/>
            <person name="Haridas S."/>
            <person name="Chen C."/>
            <person name="Bauer D."/>
            <person name="Andreopoulos W."/>
            <person name="Pangilinan J."/>
            <person name="LaButti K."/>
            <person name="Riley R."/>
            <person name="Lipzen A."/>
            <person name="Clum A."/>
            <person name="Drula E."/>
            <person name="Henrissat B."/>
            <person name="Kohler A."/>
            <person name="Grigoriev I.V."/>
            <person name="Martin F.M."/>
            <person name="Hacquard S."/>
        </authorList>
    </citation>
    <scope>NUCLEOTIDE SEQUENCE</scope>
    <source>
        <strain evidence="2">MPI-CAGE-CH-0243</strain>
    </source>
</reference>
<dbReference type="GO" id="GO:0047372">
    <property type="term" value="F:monoacylglycerol lipase activity"/>
    <property type="evidence" value="ECO:0007669"/>
    <property type="project" value="TreeGrafter"/>
</dbReference>
<protein>
    <submittedName>
        <fullName evidence="2">Alpha/Beta hydrolase protein</fullName>
    </submittedName>
</protein>
<sequence>MSTYQTARTQYLTSPNSPPTTYAYRIIGPLSPSAPTTTTTKTQTPLLFLPHFRGPMDLIDPLLINSLARTRPVLLTDYIGVGKSTGPIASSAAAVAAQVHDFLTLLGEPRIDVLGFSVGGRIAQLVALNAKTHGNGDIHVQHLIIAGATANPTPENGIVGPVSDRAELIPKLAAAPEIPFDSFHTLFFAPGEEGKRACRTWWDRLGERSRESCGEVLSSWLDEGYVGWEEARGIQAQAQVLAGFDSVEGSKGEEGSWERLGELDIPVLVANGSDDFMVPTINSYTTAQRLKKGKLIVYPSSGHGFLYQYAEEFAADVERFLDAN</sequence>
<proteinExistence type="predicted"/>
<dbReference type="GO" id="GO:0046464">
    <property type="term" value="P:acylglycerol catabolic process"/>
    <property type="evidence" value="ECO:0007669"/>
    <property type="project" value="TreeGrafter"/>
</dbReference>
<name>A0A9P9DNP1_9PLEO</name>
<evidence type="ECO:0000313" key="3">
    <source>
        <dbReference type="Proteomes" id="UP000700596"/>
    </source>
</evidence>
<dbReference type="EMBL" id="JAGMWT010000009">
    <property type="protein sequence ID" value="KAH7122287.1"/>
    <property type="molecule type" value="Genomic_DNA"/>
</dbReference>
<dbReference type="SUPFAM" id="SSF53474">
    <property type="entry name" value="alpha/beta-Hydrolases"/>
    <property type="match status" value="1"/>
</dbReference>
<dbReference type="GO" id="GO:0016020">
    <property type="term" value="C:membrane"/>
    <property type="evidence" value="ECO:0007669"/>
    <property type="project" value="TreeGrafter"/>
</dbReference>
<dbReference type="PANTHER" id="PTHR43798:SF5">
    <property type="entry name" value="MONOACYLGLYCEROL LIPASE ABHD6"/>
    <property type="match status" value="1"/>
</dbReference>
<dbReference type="InterPro" id="IPR050266">
    <property type="entry name" value="AB_hydrolase_sf"/>
</dbReference>